<evidence type="ECO:0000313" key="6">
    <source>
        <dbReference type="EMBL" id="PRY64066.1"/>
    </source>
</evidence>
<gene>
    <name evidence="6" type="ORF">B0I08_1157</name>
</gene>
<keyword evidence="1" id="KW-0805">Transcription regulation</keyword>
<dbReference type="EMBL" id="PVTL01000015">
    <property type="protein sequence ID" value="PRY64066.1"/>
    <property type="molecule type" value="Genomic_DNA"/>
</dbReference>
<dbReference type="Pfam" id="PF08220">
    <property type="entry name" value="HTH_DeoR"/>
    <property type="match status" value="1"/>
</dbReference>
<dbReference type="SMART" id="SM00420">
    <property type="entry name" value="HTH_DEOR"/>
    <property type="match status" value="1"/>
</dbReference>
<dbReference type="PROSITE" id="PS51000">
    <property type="entry name" value="HTH_DEOR_2"/>
    <property type="match status" value="1"/>
</dbReference>
<keyword evidence="3" id="KW-0804">Transcription</keyword>
<dbReference type="OrthoDB" id="7688673at2"/>
<dbReference type="SUPFAM" id="SSF46785">
    <property type="entry name" value="Winged helix' DNA-binding domain"/>
    <property type="match status" value="1"/>
</dbReference>
<dbReference type="SMART" id="SM01134">
    <property type="entry name" value="DeoRC"/>
    <property type="match status" value="1"/>
</dbReference>
<dbReference type="InterPro" id="IPR014036">
    <property type="entry name" value="DeoR-like_C"/>
</dbReference>
<keyword evidence="2" id="KW-0238">DNA-binding</keyword>
<evidence type="ECO:0000256" key="3">
    <source>
        <dbReference type="ARBA" id="ARBA00023163"/>
    </source>
</evidence>
<dbReference type="GO" id="GO:0003700">
    <property type="term" value="F:DNA-binding transcription factor activity"/>
    <property type="evidence" value="ECO:0007669"/>
    <property type="project" value="InterPro"/>
</dbReference>
<dbReference type="InterPro" id="IPR018356">
    <property type="entry name" value="Tscrpt_reg_HTH_DeoR_CS"/>
</dbReference>
<accession>A0A2T0V1L4</accession>
<dbReference type="InterPro" id="IPR001034">
    <property type="entry name" value="DeoR_HTH"/>
</dbReference>
<feature type="region of interest" description="Disordered" evidence="4">
    <location>
        <begin position="263"/>
        <end position="287"/>
    </location>
</feature>
<reference evidence="6 7" key="1">
    <citation type="submission" date="2018-03" db="EMBL/GenBank/DDBJ databases">
        <title>Genomic Encyclopedia of Type Strains, Phase III (KMG-III): the genomes of soil and plant-associated and newly described type strains.</title>
        <authorList>
            <person name="Whitman W."/>
        </authorList>
    </citation>
    <scope>NUCLEOTIDE SEQUENCE [LARGE SCALE GENOMIC DNA]</scope>
    <source>
        <strain evidence="6 7">CGMCC 1.12484</strain>
    </source>
</reference>
<organism evidence="6 7">
    <name type="scientific">Glaciihabitans tibetensis</name>
    <dbReference type="NCBI Taxonomy" id="1266600"/>
    <lineage>
        <taxon>Bacteria</taxon>
        <taxon>Bacillati</taxon>
        <taxon>Actinomycetota</taxon>
        <taxon>Actinomycetes</taxon>
        <taxon>Micrococcales</taxon>
        <taxon>Microbacteriaceae</taxon>
        <taxon>Glaciihabitans</taxon>
    </lineage>
</organism>
<dbReference type="AlphaFoldDB" id="A0A2T0V1L4"/>
<evidence type="ECO:0000256" key="2">
    <source>
        <dbReference type="ARBA" id="ARBA00023125"/>
    </source>
</evidence>
<dbReference type="InterPro" id="IPR036390">
    <property type="entry name" value="WH_DNA-bd_sf"/>
</dbReference>
<name>A0A2T0V1L4_9MICO</name>
<dbReference type="InterPro" id="IPR036388">
    <property type="entry name" value="WH-like_DNA-bd_sf"/>
</dbReference>
<sequence>MTERYDFVREEVILHELNAHGRVVVKDLAARLGVSTVTIRKDLDSMEGRALVRRVRGGAVVPSGGEEGAFSDRLRQSASIKRELGRRLAPLVHDGDVIALDSSTSSYYLALELVERRDLKVVTYGMRTAMLFMDHSDATVMMPGGVLRRASGSMVGAFSNVLEGRGRVAKGFFGVATLSRQLGLLELSSEEAETKKSLVGACDAVYGIFTSAKILGFGLHPFAHPAEVTALFTDEHATDDFVDEWQRLGVAVTRVAVSRISGGETPSLERQPPAARTATLQHEVVAR</sequence>
<dbReference type="InterPro" id="IPR037171">
    <property type="entry name" value="NagB/RpiA_transferase-like"/>
</dbReference>
<dbReference type="PANTHER" id="PTHR30363">
    <property type="entry name" value="HTH-TYPE TRANSCRIPTIONAL REGULATOR SRLR-RELATED"/>
    <property type="match status" value="1"/>
</dbReference>
<evidence type="ECO:0000256" key="1">
    <source>
        <dbReference type="ARBA" id="ARBA00023015"/>
    </source>
</evidence>
<evidence type="ECO:0000256" key="4">
    <source>
        <dbReference type="SAM" id="MobiDB-lite"/>
    </source>
</evidence>
<evidence type="ECO:0000259" key="5">
    <source>
        <dbReference type="PROSITE" id="PS51000"/>
    </source>
</evidence>
<dbReference type="GO" id="GO:0003677">
    <property type="term" value="F:DNA binding"/>
    <property type="evidence" value="ECO:0007669"/>
    <property type="project" value="UniProtKB-KW"/>
</dbReference>
<protein>
    <submittedName>
        <fullName evidence="6">DeoR family transcriptional regulator</fullName>
    </submittedName>
</protein>
<dbReference type="InterPro" id="IPR050313">
    <property type="entry name" value="Carb_Metab_HTH_regulators"/>
</dbReference>
<dbReference type="PANTHER" id="PTHR30363:SF44">
    <property type="entry name" value="AGA OPERON TRANSCRIPTIONAL REPRESSOR-RELATED"/>
    <property type="match status" value="1"/>
</dbReference>
<feature type="domain" description="HTH deoR-type" evidence="5">
    <location>
        <begin position="6"/>
        <end position="61"/>
    </location>
</feature>
<dbReference type="Proteomes" id="UP000237983">
    <property type="component" value="Unassembled WGS sequence"/>
</dbReference>
<dbReference type="PROSITE" id="PS00894">
    <property type="entry name" value="HTH_DEOR_1"/>
    <property type="match status" value="1"/>
</dbReference>
<dbReference type="PRINTS" id="PR00037">
    <property type="entry name" value="HTHLACR"/>
</dbReference>
<evidence type="ECO:0000313" key="7">
    <source>
        <dbReference type="Proteomes" id="UP000237983"/>
    </source>
</evidence>
<comment type="caution">
    <text evidence="6">The sequence shown here is derived from an EMBL/GenBank/DDBJ whole genome shotgun (WGS) entry which is preliminary data.</text>
</comment>
<dbReference type="Gene3D" id="1.10.10.10">
    <property type="entry name" value="Winged helix-like DNA-binding domain superfamily/Winged helix DNA-binding domain"/>
    <property type="match status" value="1"/>
</dbReference>
<dbReference type="SUPFAM" id="SSF100950">
    <property type="entry name" value="NagB/RpiA/CoA transferase-like"/>
    <property type="match status" value="1"/>
</dbReference>
<dbReference type="RefSeq" id="WP_106215225.1">
    <property type="nucleotide sequence ID" value="NZ_PVTL01000015.1"/>
</dbReference>
<proteinExistence type="predicted"/>
<keyword evidence="7" id="KW-1185">Reference proteome</keyword>
<dbReference type="Pfam" id="PF00455">
    <property type="entry name" value="DeoRC"/>
    <property type="match status" value="1"/>
</dbReference>